<keyword evidence="12 23" id="KW-0418">Kinase</keyword>
<evidence type="ECO:0000313" key="33">
    <source>
        <dbReference type="Proteomes" id="UP000182444"/>
    </source>
</evidence>
<dbReference type="NCBIfam" id="TIGR01809">
    <property type="entry name" value="Shik-DH-AROM"/>
    <property type="match status" value="1"/>
</dbReference>
<feature type="binding site" evidence="23">
    <location>
        <position position="290"/>
    </location>
    <ligand>
        <name>Zn(2+)</name>
        <dbReference type="ChEBI" id="CHEBI:29105"/>
        <note>catalytic</note>
    </ligand>
</feature>
<evidence type="ECO:0000256" key="8">
    <source>
        <dbReference type="ARBA" id="ARBA00022605"/>
    </source>
</evidence>
<accession>A0A1H6PWB9</accession>
<dbReference type="Gene3D" id="1.20.1090.10">
    <property type="entry name" value="Dehydroquinate synthase-like - alpha domain"/>
    <property type="match status" value="1"/>
</dbReference>
<dbReference type="InterPro" id="IPR008289">
    <property type="entry name" value="Pentafunct_AroM"/>
</dbReference>
<dbReference type="GO" id="GO:0004765">
    <property type="term" value="F:shikimate kinase activity"/>
    <property type="evidence" value="ECO:0007669"/>
    <property type="project" value="UniProtKB-UniRule"/>
</dbReference>
<dbReference type="Gene3D" id="3.65.10.10">
    <property type="entry name" value="Enolpyruvate transferase domain"/>
    <property type="match status" value="2"/>
</dbReference>
<comment type="similarity">
    <text evidence="23 24">In the C-terminal section; belongs to the shikimate dehydrogenase family.</text>
</comment>
<evidence type="ECO:0000256" key="17">
    <source>
        <dbReference type="ARBA" id="ARBA00023141"/>
    </source>
</evidence>
<dbReference type="GO" id="GO:0004764">
    <property type="term" value="F:shikimate 3-dehydrogenase (NADP+) activity"/>
    <property type="evidence" value="ECO:0007669"/>
    <property type="project" value="UniProtKB-UniRule"/>
</dbReference>
<feature type="domain" description="SDH C-terminal" evidence="29">
    <location>
        <begin position="1524"/>
        <end position="1554"/>
    </location>
</feature>
<dbReference type="Pfam" id="PF01488">
    <property type="entry name" value="Shikimate_DH"/>
    <property type="match status" value="1"/>
</dbReference>
<dbReference type="GeneID" id="2908044"/>
<dbReference type="InterPro" id="IPR056179">
    <property type="entry name" value="DHQS_C"/>
</dbReference>
<dbReference type="RefSeq" id="XP_505337.1">
    <property type="nucleotide sequence ID" value="XM_505337.1"/>
</dbReference>
<comment type="subcellular location">
    <subcellularLocation>
        <location evidence="1 23 24">Cytoplasm</location>
    </subcellularLocation>
</comment>
<dbReference type="SUPFAM" id="SSF51569">
    <property type="entry name" value="Aldolase"/>
    <property type="match status" value="1"/>
</dbReference>
<dbReference type="InterPro" id="IPR023193">
    <property type="entry name" value="EPSP_synthase_CS"/>
</dbReference>
<keyword evidence="11 23" id="KW-0547">Nucleotide-binding</keyword>
<comment type="similarity">
    <text evidence="4">In the 2nd section; belongs to the type-I 3-dehydroquinase family.</text>
</comment>
<feature type="active site" description="Proton acceptor; for 3-dehydroquinate synthase activity" evidence="23">
    <location>
        <position position="278"/>
    </location>
</feature>
<comment type="catalytic activity">
    <reaction evidence="20">
        <text>3-phosphoshikimate + phosphoenolpyruvate = 5-O-(1-carboxyvinyl)-3-phosphoshikimate + phosphate</text>
        <dbReference type="Rhea" id="RHEA:21256"/>
        <dbReference type="ChEBI" id="CHEBI:43474"/>
        <dbReference type="ChEBI" id="CHEBI:57701"/>
        <dbReference type="ChEBI" id="CHEBI:58702"/>
        <dbReference type="ChEBI" id="CHEBI:145989"/>
        <dbReference type="EC" id="2.5.1.19"/>
    </reaction>
    <physiologicalReaction direction="left-to-right" evidence="20">
        <dbReference type="Rhea" id="RHEA:21257"/>
    </physiologicalReaction>
</comment>
<dbReference type="CDD" id="cd01065">
    <property type="entry name" value="NAD_bind_Shikimate_DH"/>
    <property type="match status" value="1"/>
</dbReference>
<feature type="binding site" evidence="23">
    <location>
        <begin position="195"/>
        <end position="198"/>
    </location>
    <ligand>
        <name>7-phospho-2-dehydro-3-deoxy-D-arabino-heptonate</name>
        <dbReference type="ChEBI" id="CHEBI:58394"/>
    </ligand>
</feature>
<comment type="similarity">
    <text evidence="23 24">In the 3rd section; belongs to the shikimate kinase family.</text>
</comment>
<dbReference type="HAMAP" id="MF_00222">
    <property type="entry name" value="Shikimate_DH_AroE"/>
    <property type="match status" value="1"/>
</dbReference>
<evidence type="ECO:0000256" key="10">
    <source>
        <dbReference type="ARBA" id="ARBA00022723"/>
    </source>
</evidence>
<dbReference type="PROSITE" id="PS01128">
    <property type="entry name" value="SHIKIMATE_KINASE"/>
    <property type="match status" value="1"/>
</dbReference>
<evidence type="ECO:0000256" key="12">
    <source>
        <dbReference type="ARBA" id="ARBA00022777"/>
    </source>
</evidence>
<dbReference type="GO" id="GO:0005524">
    <property type="term" value="F:ATP binding"/>
    <property type="evidence" value="ECO:0007669"/>
    <property type="project" value="UniProtKB-UniRule"/>
</dbReference>
<dbReference type="GO" id="GO:0009423">
    <property type="term" value="P:chorismate biosynthetic process"/>
    <property type="evidence" value="ECO:0007669"/>
    <property type="project" value="UniProtKB-UniRule"/>
</dbReference>
<keyword evidence="15 23" id="KW-0521">NADP</keyword>
<reference evidence="31 33" key="1">
    <citation type="journal article" date="2016" name="PLoS ONE">
        <title>Sequence Assembly of Yarrowia lipolytica Strain W29/CLIB89 Shows Transposable Element Diversity.</title>
        <authorList>
            <person name="Magnan C."/>
            <person name="Yu J."/>
            <person name="Chang I."/>
            <person name="Jahn E."/>
            <person name="Kanomata Y."/>
            <person name="Wu J."/>
            <person name="Zeller M."/>
            <person name="Oakes M."/>
            <person name="Baldi P."/>
            <person name="Sandmeyer S."/>
        </authorList>
    </citation>
    <scope>NUCLEOTIDE SEQUENCE [LARGE SCALE GENOMIC DNA]</scope>
    <source>
        <strain evidence="31">CLIB89</strain>
        <strain evidence="33">CLIB89(W29)</strain>
    </source>
</reference>
<dbReference type="InterPro" id="IPR030960">
    <property type="entry name" value="DHQS/DOIS_N"/>
</dbReference>
<dbReference type="Pfam" id="PF00275">
    <property type="entry name" value="EPSP_synthase"/>
    <property type="match status" value="1"/>
</dbReference>
<dbReference type="InterPro" id="IPR013792">
    <property type="entry name" value="RNA3'P_cycl/enolpyr_Trfase_a/b"/>
</dbReference>
<organism evidence="31 33">
    <name type="scientific">Yarrowia lipolytica</name>
    <name type="common">Candida lipolytica</name>
    <dbReference type="NCBI Taxonomy" id="4952"/>
    <lineage>
        <taxon>Eukaryota</taxon>
        <taxon>Fungi</taxon>
        <taxon>Dikarya</taxon>
        <taxon>Ascomycota</taxon>
        <taxon>Saccharomycotina</taxon>
        <taxon>Dipodascomycetes</taxon>
        <taxon>Dipodascales</taxon>
        <taxon>Dipodascales incertae sedis</taxon>
        <taxon>Yarrowia</taxon>
    </lineage>
</organism>
<evidence type="ECO:0000259" key="26">
    <source>
        <dbReference type="Pfam" id="PF01488"/>
    </source>
</evidence>
<dbReference type="SUPFAM" id="SSF56796">
    <property type="entry name" value="Dehydroquinate synthase-like"/>
    <property type="match status" value="1"/>
</dbReference>
<dbReference type="HAMAP" id="MF_03143">
    <property type="entry name" value="Pentafunct_AroM"/>
    <property type="match status" value="1"/>
</dbReference>
<dbReference type="InterPro" id="IPR013708">
    <property type="entry name" value="Shikimate_DH-bd_N"/>
</dbReference>
<dbReference type="VEuPathDB" id="FungiDB:YALI1_F16984g"/>
<dbReference type="NCBIfam" id="TIGR01357">
    <property type="entry name" value="aroB"/>
    <property type="match status" value="1"/>
</dbReference>
<keyword evidence="13 23" id="KW-0862">Zinc</keyword>
<comment type="catalytic activity">
    <reaction evidence="23 24">
        <text>shikimate + NADP(+) = 3-dehydroshikimate + NADPH + H(+)</text>
        <dbReference type="Rhea" id="RHEA:17737"/>
        <dbReference type="ChEBI" id="CHEBI:15378"/>
        <dbReference type="ChEBI" id="CHEBI:16630"/>
        <dbReference type="ChEBI" id="CHEBI:36208"/>
        <dbReference type="ChEBI" id="CHEBI:57783"/>
        <dbReference type="ChEBI" id="CHEBI:58349"/>
        <dbReference type="EC" id="1.1.1.25"/>
    </reaction>
</comment>
<comment type="similarity">
    <text evidence="5">In the N-terminal section; belongs to the shikimate kinase family.</text>
</comment>
<dbReference type="InterPro" id="IPR036968">
    <property type="entry name" value="Enolpyruvate_Tfrase_sf"/>
</dbReference>
<evidence type="ECO:0000313" key="31">
    <source>
        <dbReference type="EMBL" id="AOW07085.1"/>
    </source>
</evidence>
<evidence type="ECO:0000256" key="24">
    <source>
        <dbReference type="PIRNR" id="PIRNR000514"/>
    </source>
</evidence>
<comment type="similarity">
    <text evidence="23 24">In the 4th section; belongs to the type-I 3-dehydroquinase family.</text>
</comment>
<dbReference type="EC" id="2.7.1.71" evidence="23"/>
<dbReference type="FunFam" id="3.20.20.70:FF:000135">
    <property type="entry name" value="Pentafunctional AROM polypeptide"/>
    <property type="match status" value="1"/>
</dbReference>
<name>A0A1H6PWB9_YARLL</name>
<evidence type="ECO:0000256" key="16">
    <source>
        <dbReference type="ARBA" id="ARBA00023002"/>
    </source>
</evidence>
<dbReference type="GO" id="GO:0008652">
    <property type="term" value="P:amino acid biosynthetic process"/>
    <property type="evidence" value="ECO:0007669"/>
    <property type="project" value="UniProtKB-KW"/>
</dbReference>
<dbReference type="InterPro" id="IPR046346">
    <property type="entry name" value="Aminoacid_DH-like_N_sf"/>
</dbReference>
<dbReference type="InterPro" id="IPR041121">
    <property type="entry name" value="SDH_C"/>
</dbReference>
<evidence type="ECO:0000259" key="30">
    <source>
        <dbReference type="Pfam" id="PF24621"/>
    </source>
</evidence>
<dbReference type="PRINTS" id="PR01100">
    <property type="entry name" value="SHIKIMTKNASE"/>
</dbReference>
<feature type="region of interest" description="3-dehydroquinate synthase" evidence="23">
    <location>
        <begin position="1"/>
        <end position="387"/>
    </location>
</feature>
<comment type="pathway">
    <text evidence="23 24">Metabolic intermediate biosynthesis; chorismate biosynthesis; chorismate from D-erythrose 4-phosphate and phosphoenolpyruvate: step 4/7.</text>
</comment>
<dbReference type="FunFam" id="3.40.50.300:FF:001256">
    <property type="entry name" value="Pentafunctional AROM polypeptide"/>
    <property type="match status" value="1"/>
</dbReference>
<feature type="region of interest" description="Shikimate dehydrogenase" evidence="23">
    <location>
        <begin position="1279"/>
        <end position="1556"/>
    </location>
</feature>
<dbReference type="GO" id="GO:0003866">
    <property type="term" value="F:3-phosphoshikimate 1-carboxyvinyltransferase activity"/>
    <property type="evidence" value="ECO:0007669"/>
    <property type="project" value="UniProtKB-UniRule"/>
</dbReference>
<comment type="pathway">
    <text evidence="2 23 24">Metabolic intermediate biosynthesis; chorismate biosynthesis; chorismate from D-erythrose 4-phosphate and phosphoenolpyruvate: step 6/7.</text>
</comment>
<dbReference type="OrthoDB" id="197068at2759"/>
<evidence type="ECO:0000256" key="3">
    <source>
        <dbReference type="ARBA" id="ARBA00004842"/>
    </source>
</evidence>
<feature type="binding site" evidence="23">
    <location>
        <begin position="267"/>
        <end position="271"/>
    </location>
    <ligand>
        <name>7-phospho-2-dehydro-3-deoxy-D-arabino-heptonate</name>
        <dbReference type="ChEBI" id="CHEBI:58394"/>
    </ligand>
</feature>
<evidence type="ECO:0000256" key="14">
    <source>
        <dbReference type="ARBA" id="ARBA00022840"/>
    </source>
</evidence>
<dbReference type="EC" id="2.5.1.19" evidence="23"/>
<dbReference type="InterPro" id="IPR001986">
    <property type="entry name" value="Enolpyruvate_Tfrase_dom"/>
</dbReference>
<dbReference type="PIRSF" id="PIRSF000514">
    <property type="entry name" value="Pentafunct_AroM"/>
    <property type="match status" value="1"/>
</dbReference>
<feature type="active site" description="For EPSP synthase activity" evidence="23">
    <location>
        <position position="819"/>
    </location>
</feature>
<dbReference type="HAMAP" id="MF_00210">
    <property type="entry name" value="EPSP_synth"/>
    <property type="match status" value="1"/>
</dbReference>
<feature type="binding site" evidence="23">
    <location>
        <begin position="115"/>
        <end position="117"/>
    </location>
    <ligand>
        <name>NAD(+)</name>
        <dbReference type="ChEBI" id="CHEBI:57540"/>
    </ligand>
</feature>
<feature type="binding site" evidence="23">
    <location>
        <begin position="84"/>
        <end position="87"/>
    </location>
    <ligand>
        <name>NAD(+)</name>
        <dbReference type="ChEBI" id="CHEBI:57540"/>
    </ligand>
</feature>
<dbReference type="GO" id="GO:0003855">
    <property type="term" value="F:3-dehydroquinate dehydratase activity"/>
    <property type="evidence" value="ECO:0007669"/>
    <property type="project" value="UniProtKB-UniRule"/>
</dbReference>
<feature type="binding site" evidence="23">
    <location>
        <position position="131"/>
    </location>
    <ligand>
        <name>7-phospho-2-dehydro-3-deoxy-D-arabino-heptonate</name>
        <dbReference type="ChEBI" id="CHEBI:58394"/>
    </ligand>
</feature>
<dbReference type="SUPFAM" id="SSF55205">
    <property type="entry name" value="EPT/RTPC-like"/>
    <property type="match status" value="1"/>
</dbReference>
<comment type="catalytic activity">
    <reaction evidence="23 24">
        <text>7-phospho-2-dehydro-3-deoxy-D-arabino-heptonate = 3-dehydroquinate + phosphate</text>
        <dbReference type="Rhea" id="RHEA:21968"/>
        <dbReference type="ChEBI" id="CHEBI:32364"/>
        <dbReference type="ChEBI" id="CHEBI:43474"/>
        <dbReference type="ChEBI" id="CHEBI:58394"/>
        <dbReference type="EC" id="4.2.3.4"/>
    </reaction>
</comment>
<evidence type="ECO:0000259" key="25">
    <source>
        <dbReference type="Pfam" id="PF00275"/>
    </source>
</evidence>
<feature type="binding site" evidence="23">
    <location>
        <position position="163"/>
    </location>
    <ligand>
        <name>7-phospho-2-dehydro-3-deoxy-D-arabino-heptonate</name>
        <dbReference type="ChEBI" id="CHEBI:58394"/>
    </ligand>
</feature>
<feature type="binding site" evidence="23">
    <location>
        <position position="274"/>
    </location>
    <ligand>
        <name>Zn(2+)</name>
        <dbReference type="ChEBI" id="CHEBI:29105"/>
        <note>catalytic</note>
    </ligand>
</feature>
<evidence type="ECO:0000256" key="6">
    <source>
        <dbReference type="ARBA" id="ARBA00009948"/>
    </source>
</evidence>
<comment type="similarity">
    <text evidence="6">Belongs to the EPSP synthase family.</text>
</comment>
<feature type="active site" description="Proton acceptor; for 3-dehydroquinate dehydratase activity" evidence="23">
    <location>
        <position position="1171"/>
    </location>
</feature>
<evidence type="ECO:0000256" key="5">
    <source>
        <dbReference type="ARBA" id="ARBA00009349"/>
    </source>
</evidence>
<feature type="binding site" evidence="23">
    <location>
        <position position="191"/>
    </location>
    <ligand>
        <name>NAD(+)</name>
        <dbReference type="ChEBI" id="CHEBI:57540"/>
    </ligand>
</feature>
<comment type="catalytic activity">
    <reaction evidence="23 24">
        <text>3-dehydroquinate = 3-dehydroshikimate + H2O</text>
        <dbReference type="Rhea" id="RHEA:21096"/>
        <dbReference type="ChEBI" id="CHEBI:15377"/>
        <dbReference type="ChEBI" id="CHEBI:16630"/>
        <dbReference type="ChEBI" id="CHEBI:32364"/>
        <dbReference type="EC" id="4.2.1.10"/>
    </reaction>
</comment>
<feature type="binding site" evidence="23">
    <location>
        <position position="162"/>
    </location>
    <ligand>
        <name>NAD(+)</name>
        <dbReference type="ChEBI" id="CHEBI:57540"/>
    </ligand>
</feature>
<evidence type="ECO:0000259" key="29">
    <source>
        <dbReference type="Pfam" id="PF18317"/>
    </source>
</evidence>
<feature type="binding site" evidence="23">
    <location>
        <position position="195"/>
    </location>
    <ligand>
        <name>Zn(2+)</name>
        <dbReference type="ChEBI" id="CHEBI:29105"/>
        <note>catalytic</note>
    </ligand>
</feature>
<evidence type="ECO:0000259" key="28">
    <source>
        <dbReference type="Pfam" id="PF08501"/>
    </source>
</evidence>
<keyword evidence="18 23" id="KW-0456">Lyase</keyword>
<evidence type="ECO:0000256" key="1">
    <source>
        <dbReference type="ARBA" id="ARBA00004496"/>
    </source>
</evidence>
<dbReference type="FunFam" id="3.40.50.720:FF:001275">
    <property type="entry name" value="Pentafunctional AROM polypeptide"/>
    <property type="match status" value="1"/>
</dbReference>
<feature type="binding site" evidence="23">
    <location>
        <position position="253"/>
    </location>
    <ligand>
        <name>7-phospho-2-dehydro-3-deoxy-D-arabino-heptonate</name>
        <dbReference type="ChEBI" id="CHEBI:58394"/>
    </ligand>
</feature>
<dbReference type="Pfam" id="PF24621">
    <property type="entry name" value="DHQS_C"/>
    <property type="match status" value="1"/>
</dbReference>
<dbReference type="PROSITE" id="PS00885">
    <property type="entry name" value="EPSP_SYNTHASE_2"/>
    <property type="match status" value="1"/>
</dbReference>
<dbReference type="FunFam" id="1.20.1090.10:FF:000007">
    <property type="entry name" value="Pentafunctional AROM polypeptide"/>
    <property type="match status" value="1"/>
</dbReference>
<dbReference type="Gene3D" id="3.40.50.10860">
    <property type="entry name" value="Leucine Dehydrogenase, chain A, domain 1"/>
    <property type="match status" value="1"/>
</dbReference>
<keyword evidence="19 23" id="KW-0511">Multifunctional enzyme</keyword>
<keyword evidence="10 23" id="KW-0479">Metal-binding</keyword>
<keyword evidence="8 23" id="KW-0028">Amino-acid biosynthesis</keyword>
<feature type="binding site" evidence="23">
    <location>
        <begin position="46"/>
        <end position="48"/>
    </location>
    <ligand>
        <name>NAD(+)</name>
        <dbReference type="ChEBI" id="CHEBI:57540"/>
    </ligand>
</feature>
<dbReference type="EC" id="1.1.1.25" evidence="23"/>
<comment type="similarity">
    <text evidence="24">In the N-terminal section; belongs to the dehydroquinate synthase family.</text>
</comment>
<comment type="pathway">
    <text evidence="23 24">Metabolic intermediate biosynthesis; chorismate biosynthesis; chorismate from D-erythrose 4-phosphate and phosphoenolpyruvate: step 3/7.</text>
</comment>
<feature type="domain" description="Enolpyruvate transferase" evidence="25">
    <location>
        <begin position="412"/>
        <end position="831"/>
    </location>
</feature>
<dbReference type="FunFam" id="3.65.10.10:FF:000007">
    <property type="entry name" value="Pentafunctional AROM polypeptide"/>
    <property type="match status" value="1"/>
</dbReference>
<dbReference type="InterPro" id="IPR010110">
    <property type="entry name" value="Shikimate_DH_AroM-type"/>
</dbReference>
<dbReference type="Gene3D" id="3.40.50.720">
    <property type="entry name" value="NAD(P)-binding Rossmann-like Domain"/>
    <property type="match status" value="1"/>
</dbReference>
<evidence type="ECO:0000256" key="20">
    <source>
        <dbReference type="ARBA" id="ARBA00044633"/>
    </source>
</evidence>
<dbReference type="Gene3D" id="3.40.50.300">
    <property type="entry name" value="P-loop containing nucleotide triphosphate hydrolases"/>
    <property type="match status" value="1"/>
</dbReference>
<dbReference type="SUPFAM" id="SSF53223">
    <property type="entry name" value="Aminoacid dehydrogenase-like, N-terminal domain"/>
    <property type="match status" value="1"/>
</dbReference>
<comment type="cofactor">
    <cofactor evidence="23 24">
        <name>Zn(2+)</name>
        <dbReference type="ChEBI" id="CHEBI:29105"/>
    </cofactor>
    <text evidence="23 24">Binds 2 Zn(2+) ions per subunit.</text>
</comment>
<evidence type="ECO:0000259" key="27">
    <source>
        <dbReference type="Pfam" id="PF01761"/>
    </source>
</evidence>
<dbReference type="EMBL" id="CP017558">
    <property type="protein sequence ID" value="AOW07085.1"/>
    <property type="molecule type" value="Genomic_DNA"/>
</dbReference>
<dbReference type="Pfam" id="PF08501">
    <property type="entry name" value="Shikimate_dh_N"/>
    <property type="match status" value="1"/>
</dbReference>
<keyword evidence="9 23" id="KW-0808">Transferase</keyword>
<comment type="function">
    <text evidence="22 23 24">The AROM polypeptide catalyzes 5 consecutive enzymatic reactions in prechorismate polyaromatic amino acid biosynthesis.</text>
</comment>
<evidence type="ECO:0000256" key="7">
    <source>
        <dbReference type="ARBA" id="ARBA00022490"/>
    </source>
</evidence>
<dbReference type="SUPFAM" id="SSF51735">
    <property type="entry name" value="NAD(P)-binding Rossmann-fold domains"/>
    <property type="match status" value="1"/>
</dbReference>
<evidence type="ECO:0000256" key="21">
    <source>
        <dbReference type="ARBA" id="ARBA00048567"/>
    </source>
</evidence>
<dbReference type="NCBIfam" id="TIGR01093">
    <property type="entry name" value="aroD"/>
    <property type="match status" value="1"/>
</dbReference>
<dbReference type="Pfam" id="PF01487">
    <property type="entry name" value="DHquinase_I"/>
    <property type="match status" value="1"/>
</dbReference>
<dbReference type="FunFam" id="3.40.50.10860:FF:000026">
    <property type="entry name" value="Pentafunctional AROM polypeptide"/>
    <property type="match status" value="1"/>
</dbReference>
<feature type="domain" description="3-dehydroquinate synthase C-terminal" evidence="30">
    <location>
        <begin position="192"/>
        <end position="361"/>
    </location>
</feature>
<dbReference type="InterPro" id="IPR006264">
    <property type="entry name" value="EPSP_synthase"/>
</dbReference>
<dbReference type="UniPathway" id="UPA00053">
    <property type="reaction ID" value="UER00085"/>
</dbReference>
<reference evidence="32 34" key="2">
    <citation type="submission" date="2018-07" db="EMBL/GenBank/DDBJ databases">
        <title>Draft Genome Assemblies for Five Robust Yarrowia lipolytica Strains Exhibiting High Lipid Production and Pentose Sugar Utilization and Sugar Alcohol Secretion from Undetoxified Lignocellulosic Biomass Hydrolysates.</title>
        <authorList>
            <consortium name="DOE Joint Genome Institute"/>
            <person name="Walker C."/>
            <person name="Ryu S."/>
            <person name="Na H."/>
            <person name="Zane M."/>
            <person name="LaButti K."/>
            <person name="Lipzen A."/>
            <person name="Haridas S."/>
            <person name="Barry K."/>
            <person name="Grigoriev I.V."/>
            <person name="Quarterman J."/>
            <person name="Slininger P."/>
            <person name="Dien B."/>
            <person name="Trinh C.T."/>
        </authorList>
    </citation>
    <scope>NUCLEOTIDE SEQUENCE [LARGE SCALE GENOMIC DNA]</scope>
    <source>
        <strain evidence="32 34">YB392</strain>
    </source>
</reference>
<proteinExistence type="inferred from homology"/>
<dbReference type="CDD" id="cd00502">
    <property type="entry name" value="DHQase_I"/>
    <property type="match status" value="1"/>
</dbReference>
<feature type="active site" description="Schiff-base intermediate with substrate; for 3-dehydroquinate dehydratase activity" evidence="23">
    <location>
        <position position="1200"/>
    </location>
</feature>
<feature type="domain" description="3-dehydroquinate synthase N-terminal" evidence="27">
    <location>
        <begin position="78"/>
        <end position="190"/>
    </location>
</feature>
<evidence type="ECO:0000256" key="2">
    <source>
        <dbReference type="ARBA" id="ARBA00004811"/>
    </source>
</evidence>
<dbReference type="eggNOG" id="KOG0692">
    <property type="taxonomic scope" value="Eukaryota"/>
</dbReference>
<feature type="binding site" evidence="23">
    <location>
        <position position="290"/>
    </location>
    <ligand>
        <name>7-phospho-2-dehydro-3-deoxy-D-arabino-heptonate</name>
        <dbReference type="ChEBI" id="CHEBI:58394"/>
    </ligand>
</feature>
<feature type="active site" description="Proton acceptor; for 3-dehydroquinate synthase activity" evidence="23">
    <location>
        <position position="263"/>
    </location>
</feature>
<evidence type="ECO:0000256" key="13">
    <source>
        <dbReference type="ARBA" id="ARBA00022833"/>
    </source>
</evidence>
<dbReference type="Pfam" id="PF01761">
    <property type="entry name" value="DHQ_synthase"/>
    <property type="match status" value="1"/>
</dbReference>
<dbReference type="GO" id="GO:0046872">
    <property type="term" value="F:metal ion binding"/>
    <property type="evidence" value="ECO:0007669"/>
    <property type="project" value="UniProtKB-UniRule"/>
</dbReference>
<comment type="subunit">
    <text evidence="23 24">Homodimer.</text>
</comment>
<evidence type="ECO:0000313" key="32">
    <source>
        <dbReference type="EMBL" id="RDW26448.1"/>
    </source>
</evidence>
<dbReference type="PANTHER" id="PTHR21090:SF5">
    <property type="entry name" value="PENTAFUNCTIONAL AROM POLYPEPTIDE"/>
    <property type="match status" value="1"/>
</dbReference>
<keyword evidence="17 23" id="KW-0057">Aromatic amino acid biosynthesis</keyword>
<comment type="pathway">
    <text evidence="3 23 24">Metabolic intermediate biosynthesis; chorismate biosynthesis; chorismate from D-erythrose 4-phosphate and phosphoenolpyruvate: step 5/7.</text>
</comment>
<dbReference type="OMA" id="SWANMSW"/>
<dbReference type="Pfam" id="PF18317">
    <property type="entry name" value="SDH_C"/>
    <property type="match status" value="1"/>
</dbReference>
<feature type="binding site" evidence="23">
    <location>
        <begin position="864"/>
        <end position="871"/>
    </location>
    <ligand>
        <name>ATP</name>
        <dbReference type="ChEBI" id="CHEBI:30616"/>
    </ligand>
</feature>
<dbReference type="FunFam" id="3.40.50.1970:FF:000007">
    <property type="entry name" value="Pentafunctional AROM polypeptide"/>
    <property type="match status" value="1"/>
</dbReference>
<dbReference type="PANTHER" id="PTHR21090">
    <property type="entry name" value="AROM/DEHYDROQUINATE SYNTHASE"/>
    <property type="match status" value="1"/>
</dbReference>
<feature type="binding site" evidence="23">
    <location>
        <position position="120"/>
    </location>
    <ligand>
        <name>NAD(+)</name>
        <dbReference type="ChEBI" id="CHEBI:57540"/>
    </ligand>
</feature>
<dbReference type="HAMAP" id="MF_00109">
    <property type="entry name" value="Shikimate_kinase"/>
    <property type="match status" value="1"/>
</dbReference>
<evidence type="ECO:0000256" key="19">
    <source>
        <dbReference type="ARBA" id="ARBA00023268"/>
    </source>
</evidence>
<feature type="binding site" evidence="23">
    <location>
        <begin position="180"/>
        <end position="183"/>
    </location>
    <ligand>
        <name>NAD(+)</name>
        <dbReference type="ChEBI" id="CHEBI:57540"/>
    </ligand>
</feature>
<comment type="similarity">
    <text evidence="23">In the N-terminal section; belongs to the sugar phosphate cyclases superfamily. Dehydroquinate synthase family.</text>
</comment>
<keyword evidence="16 23" id="KW-0560">Oxidoreductase</keyword>
<keyword evidence="7 23" id="KW-0963">Cytoplasm</keyword>
<dbReference type="PROSITE" id="PS00104">
    <property type="entry name" value="EPSP_SYNTHASE_1"/>
    <property type="match status" value="1"/>
</dbReference>
<evidence type="ECO:0000256" key="23">
    <source>
        <dbReference type="HAMAP-Rule" id="MF_03143"/>
    </source>
</evidence>
<dbReference type="VEuPathDB" id="FungiDB:YALI0_F12639g"/>
<dbReference type="Gene3D" id="3.20.20.70">
    <property type="entry name" value="Aldolase class I"/>
    <property type="match status" value="1"/>
</dbReference>
<dbReference type="InterPro" id="IPR016037">
    <property type="entry name" value="DHQ_synth_AroB"/>
</dbReference>
<dbReference type="SMR" id="A0A1H6PWB9"/>
<evidence type="ECO:0000256" key="15">
    <source>
        <dbReference type="ARBA" id="ARBA00022857"/>
    </source>
</evidence>
<dbReference type="CDD" id="cd08195">
    <property type="entry name" value="DHQS"/>
    <property type="match status" value="1"/>
</dbReference>
<evidence type="ECO:0000256" key="9">
    <source>
        <dbReference type="ARBA" id="ARBA00022679"/>
    </source>
</evidence>
<dbReference type="InterPro" id="IPR018508">
    <property type="entry name" value="3-dehydroquinate_DH_AS"/>
</dbReference>
<feature type="binding site" evidence="23">
    <location>
        <begin position="140"/>
        <end position="141"/>
    </location>
    <ligand>
        <name>NAD(+)</name>
        <dbReference type="ChEBI" id="CHEBI:57540"/>
    </ligand>
</feature>
<dbReference type="EC" id="4.2.3.4" evidence="23"/>
<dbReference type="GO" id="GO:0005737">
    <property type="term" value="C:cytoplasm"/>
    <property type="evidence" value="ECO:0007669"/>
    <property type="project" value="UniProtKB-SubCell"/>
</dbReference>
<dbReference type="KEGG" id="yli:2908044"/>
<comment type="catalytic activity">
    <reaction evidence="21 23 24">
        <text>shikimate + ATP = 3-phosphoshikimate + ADP + H(+)</text>
        <dbReference type="Rhea" id="RHEA:13121"/>
        <dbReference type="ChEBI" id="CHEBI:15378"/>
        <dbReference type="ChEBI" id="CHEBI:30616"/>
        <dbReference type="ChEBI" id="CHEBI:36208"/>
        <dbReference type="ChEBI" id="CHEBI:145989"/>
        <dbReference type="ChEBI" id="CHEBI:456216"/>
        <dbReference type="EC" id="2.7.1.71"/>
    </reaction>
</comment>
<evidence type="ECO:0000256" key="22">
    <source>
        <dbReference type="ARBA" id="ARBA00054455"/>
    </source>
</evidence>
<comment type="caution">
    <text evidence="23">Lacks conserved residue(s) required for the propagation of feature annotation.</text>
</comment>
<dbReference type="InterPro" id="IPR027417">
    <property type="entry name" value="P-loop_NTPase"/>
</dbReference>
<dbReference type="GO" id="GO:0009073">
    <property type="term" value="P:aromatic amino acid family biosynthetic process"/>
    <property type="evidence" value="ECO:0007669"/>
    <property type="project" value="UniProtKB-UniRule"/>
</dbReference>
<dbReference type="Proteomes" id="UP000256601">
    <property type="component" value="Unassembled WGS sequence"/>
</dbReference>
<comment type="pathway">
    <text evidence="23 24">Metabolic intermediate biosynthesis; chorismate biosynthesis; chorismate from D-erythrose 4-phosphate and phosphoenolpyruvate: step 2/7.</text>
</comment>
<dbReference type="InterPro" id="IPR031322">
    <property type="entry name" value="Shikimate/glucono_kinase"/>
</dbReference>
<dbReference type="GO" id="GO:0003856">
    <property type="term" value="F:3-dehydroquinate synthase activity"/>
    <property type="evidence" value="ECO:0007669"/>
    <property type="project" value="UniProtKB-UniRule"/>
</dbReference>
<dbReference type="EC" id="4.2.1.10" evidence="23"/>
<evidence type="ECO:0000313" key="34">
    <source>
        <dbReference type="Proteomes" id="UP000256601"/>
    </source>
</evidence>
<feature type="domain" description="Shikimate dehydrogenase substrate binding N-terminal" evidence="28">
    <location>
        <begin position="1285"/>
        <end position="1369"/>
    </location>
</feature>
<dbReference type="InterPro" id="IPR036291">
    <property type="entry name" value="NAD(P)-bd_dom_sf"/>
</dbReference>
<dbReference type="CDD" id="cd00464">
    <property type="entry name" value="SK"/>
    <property type="match status" value="1"/>
</dbReference>
<dbReference type="PROSITE" id="PS01028">
    <property type="entry name" value="DEHYDROQUINASE_I"/>
    <property type="match status" value="1"/>
</dbReference>
<protein>
    <recommendedName>
        <fullName evidence="23">Pentafunctional AROM polypeptide</fullName>
    </recommendedName>
    <domain>
        <recommendedName>
            <fullName evidence="23">3-dehydroquinate synthase</fullName>
            <shortName evidence="23">DHQS</shortName>
            <ecNumber evidence="23">4.2.3.4</ecNumber>
        </recommendedName>
    </domain>
    <domain>
        <recommendedName>
            <fullName evidence="23">3-phosphoshikimate 1-carboxyvinyltransferase</fullName>
            <ecNumber evidence="23">2.5.1.19</ecNumber>
        </recommendedName>
        <alternativeName>
            <fullName evidence="23">5-enolpyruvylshikimate-3-phosphate synthase</fullName>
            <shortName evidence="23">EPSP synthase</shortName>
            <shortName evidence="23">EPSPS</shortName>
        </alternativeName>
    </domain>
    <domain>
        <recommendedName>
            <fullName evidence="23">Shikimate kinase</fullName>
            <shortName evidence="23">SK</shortName>
            <ecNumber evidence="23">2.7.1.71</ecNumber>
        </recommendedName>
    </domain>
    <domain>
        <recommendedName>
            <fullName evidence="23">3-dehydroquinate dehydratase</fullName>
            <shortName evidence="23">3-dehydroquinase</shortName>
            <ecNumber evidence="23">4.2.1.10</ecNumber>
        </recommendedName>
    </domain>
    <domain>
        <recommendedName>
            <fullName evidence="23">Shikimate dehydrogenase</fullName>
            <ecNumber evidence="23">1.1.1.25</ecNumber>
        </recommendedName>
    </domain>
</protein>
<feature type="binding site" evidence="23">
    <location>
        <position position="359"/>
    </location>
    <ligand>
        <name>7-phospho-2-dehydro-3-deoxy-D-arabino-heptonate</name>
        <dbReference type="ChEBI" id="CHEBI:58394"/>
    </ligand>
</feature>
<gene>
    <name evidence="32" type="ORF">B0I71DRAFT_117399</name>
    <name evidence="31" type="ORF">YALI1_F16984g</name>
</gene>
<comment type="similarity">
    <text evidence="23 24">In the 2nd section; belongs to the EPSP synthase family.</text>
</comment>
<dbReference type="InterPro" id="IPR006151">
    <property type="entry name" value="Shikm_DH/Glu-tRNA_Rdtase"/>
</dbReference>
<dbReference type="Gene3D" id="3.40.50.1970">
    <property type="match status" value="1"/>
</dbReference>
<evidence type="ECO:0000256" key="18">
    <source>
        <dbReference type="ARBA" id="ARBA00023239"/>
    </source>
</evidence>
<dbReference type="InterPro" id="IPR013785">
    <property type="entry name" value="Aldolase_TIM"/>
</dbReference>
<dbReference type="Proteomes" id="UP000182444">
    <property type="component" value="Chromosome 1F"/>
</dbReference>
<dbReference type="Pfam" id="PF01202">
    <property type="entry name" value="SKI"/>
    <property type="match status" value="1"/>
</dbReference>
<feature type="domain" description="Quinate/shikimate 5-dehydrogenase/glutamyl-tRNA reductase" evidence="26">
    <location>
        <begin position="1397"/>
        <end position="1481"/>
    </location>
</feature>
<keyword evidence="14 23" id="KW-0067">ATP-binding</keyword>
<dbReference type="InterPro" id="IPR022893">
    <property type="entry name" value="Shikimate_DH_fam"/>
</dbReference>
<dbReference type="InterPro" id="IPR001381">
    <property type="entry name" value="DHquinase_I"/>
</dbReference>
<dbReference type="SUPFAM" id="SSF52540">
    <property type="entry name" value="P-loop containing nucleoside triphosphate hydrolases"/>
    <property type="match status" value="1"/>
</dbReference>
<dbReference type="EMBL" id="KZ857333">
    <property type="protein sequence ID" value="RDW26448.1"/>
    <property type="molecule type" value="Genomic_DNA"/>
</dbReference>
<dbReference type="CDD" id="cd01556">
    <property type="entry name" value="EPSP_synthase"/>
    <property type="match status" value="1"/>
</dbReference>
<dbReference type="InterPro" id="IPR000623">
    <property type="entry name" value="Shikimate_kinase/TSH1"/>
</dbReference>
<evidence type="ECO:0000256" key="4">
    <source>
        <dbReference type="ARBA" id="ARBA00006477"/>
    </source>
</evidence>
<feature type="binding site" evidence="23">
    <location>
        <position position="147"/>
    </location>
    <ligand>
        <name>7-phospho-2-dehydro-3-deoxy-D-arabino-heptonate</name>
        <dbReference type="ChEBI" id="CHEBI:58394"/>
    </ligand>
</feature>
<feature type="binding site" evidence="23">
    <location>
        <position position="153"/>
    </location>
    <ligand>
        <name>7-phospho-2-dehydro-3-deoxy-D-arabino-heptonate</name>
        <dbReference type="ChEBI" id="CHEBI:58394"/>
    </ligand>
</feature>
<sequence>MFAEGQIQKVPILGKESIHIGYKMQDHIVSEIVANIKSSTYILVTDTNIEDLGYVESLKTKFEAAFAKDGIKSRLLTYTVAPGETSKSRATKAAIEDWMLSKGCTRDTVILAVGGGVIGDMIGYVAATFMRGVRFVQIPTTLLAMVDSSIGGKTAIDTPLGKNLVGAFWQPVNIFIDTSFLETLPVREFINGMAEVIKTAAFYDAEEFTRLESASEIFLSTIKKRDAKDPRRVDLSPITDTIGRIVLGSARIKAAVVSADEREGGLRNLLNFGHSIGHAYEAILTPYILHGECVAIGMVKEAELSRYLGILSPVAVARLAKCIKAYELPVSLDDATVKARSHGKKCPVDDLLRIMGVDKKNDGSTKKIVILSAIGKTHEQKASSVADKDIRFVLSEEVIVGEAPVGDKKSYTVTPPGSKSISNRAFVLTALGKGPCKLRNLLHSDDTQHMLEAIELLGGASFEWEADGETLLVTGNGGKLTAPAQELYLGNAGTASRFLTTAATLVQKGDKDHVILTGNKRMQERPIGPLVDALRSNGADIAFQNAEGSLPLKIEAGVGLKGGLIEVAATVSSQYVSSLLMCAPYAQTPVTLSLVGGKPISQFYIDMTIAMMADFGVVVTKDETKEHTYHIPQGVYTNPEEYVVESDASSATYPLAYAAMTGHTVTVPNIGSKSLQGDARFAIDVLKAMGCTVEQTATSTTVTGVPNLKAIAVDMEPMTDAFLTACVVAAVSEGTTVITGIANQRVKECNRIEAMRVQLAKYGVVCRELEDGIEVDGISRSDLKTPVSVHSYDDHRVAMSFSLLSSIMAAPVAIEERRCVEKTWPGWWDVLSGVFNVPLEGVTLAKTVSKAESGLSKPSIFIVGMRGAGKTHLGAQAANHLGYEFIDLDQLLEKDLDTTIPQLIADKGWDHFRAEELRLLKQCLNDKSEGYVISCGGGVVETPAARDALQTFKGVGGIVLHVHRPVSRILEYLNKDQSRPAFVDDLEAVWQRRKELYRSVSSNVFFAPHCDSAEATAKVQQMLGAFLDRVTGKSEFVIPHKDQFTSFLSLTFPDVSIAATMLPSLSEGCSALELRVDLLNENDEAIPSEEYVLSQLAILRQNVDLPILYTVRTKAQGGRFPDDKPVELANLVNLGLKTAVELLDVELTYPAELVSSVGASRGYTKLLGSHHDFPGALNWSSLEWENMYARAEAVPVDVVKLVGMAKSFSDNFALENFREAHTSSPLLAINMGSHGQLSRVTNTLLTPVTHADLPVAAAPGQLSVEEINQTRSTIGMFNKNLSFFIVGTPIGHSKSPILHNTMFKKLGLPYEYSRFKTDDAAAVNAKARALLAQGNLGGISVTIPLKQDIIPFLDEVSPLAQQIGAVNTIIPGPNGTLKGDNTDILGLVNALTRFGANSLDKKTALIVGAGGTSLAAVHGLRSLGFAKILIANRTLSKAEAIADKFDNVEAVTLDSFVANKYTPSVIVSCVPATTFSMLDESNKLVSAALAASPKGLVLEAAYSAEATPLLKQVMDVEGWEFISGLYMLTEQGFEQFRLWTGIPAPKEVGEKAVLGN</sequence>
<dbReference type="InterPro" id="IPR023000">
    <property type="entry name" value="Shikimate_kinase_CS"/>
</dbReference>
<evidence type="ECO:0000256" key="11">
    <source>
        <dbReference type="ARBA" id="ARBA00022741"/>
    </source>
</evidence>
<dbReference type="NCBIfam" id="TIGR01356">
    <property type="entry name" value="aroA"/>
    <property type="match status" value="1"/>
</dbReference>
<feature type="binding site" evidence="23">
    <location>
        <position position="274"/>
    </location>
    <ligand>
        <name>7-phospho-2-dehydro-3-deoxy-D-arabino-heptonate</name>
        <dbReference type="ChEBI" id="CHEBI:58394"/>
    </ligand>
</feature>